<dbReference type="EMBL" id="CAMGYJ010000008">
    <property type="protein sequence ID" value="CAI0455977.1"/>
    <property type="molecule type" value="Genomic_DNA"/>
</dbReference>
<dbReference type="EMBL" id="CAMGYJ010000008">
    <property type="protein sequence ID" value="CAI0456015.1"/>
    <property type="molecule type" value="Genomic_DNA"/>
</dbReference>
<dbReference type="PANTHER" id="PTHR31286">
    <property type="entry name" value="GLYCINE-RICH CELL WALL STRUCTURAL PROTEIN 1.8-LIKE"/>
    <property type="match status" value="1"/>
</dbReference>
<feature type="compositionally biased region" description="Polar residues" evidence="1">
    <location>
        <begin position="434"/>
        <end position="465"/>
    </location>
</feature>
<evidence type="ECO:0000313" key="3">
    <source>
        <dbReference type="EMBL" id="CAI0455977.1"/>
    </source>
</evidence>
<dbReference type="AlphaFoldDB" id="A0AAV0NBN4"/>
<name>A0AAV0NBN4_9ROSI</name>
<feature type="compositionally biased region" description="Basic and acidic residues" evidence="1">
    <location>
        <begin position="381"/>
        <end position="417"/>
    </location>
</feature>
<accession>A0AAV0NBN4</accession>
<feature type="region of interest" description="Disordered" evidence="1">
    <location>
        <begin position="360"/>
        <end position="465"/>
    </location>
</feature>
<reference evidence="3" key="1">
    <citation type="submission" date="2022-08" db="EMBL/GenBank/DDBJ databases">
        <authorList>
            <person name="Gutierrez-Valencia J."/>
        </authorList>
    </citation>
    <scope>NUCLEOTIDE SEQUENCE</scope>
</reference>
<sequence length="465" mass="52092">MTDVSPDAGGEEVPDSQRKVQQGEPGQKAPRSAWRGGEARLFSDVLKDGGWYVAESDTEDILQQEREEDDVVDEETYDPRCPPALFTAAQKNKWRREWRSALVVKGLGKKVAYLPLAKRLNFLWARNGELQISDMKNGCFLVRFRSHKDYELACSEGPWLLGDTYLTVFRWYKGFNPWKVEVKSTPVWVQLPDLPIEFFNAEAVTIIAQLIGRPVRVDRATEMGARGNYARVCVEVDLSRPLLSQYKVEGTTYLIQYEGLEDICGECGMYGNKTTSCKCHAMGEEDKEMEETVVPETQDANPTEGRVYGEWMTVKKKVWQPMKRVSNSDGRREEVVRRNRFHVLNEQEGCENDGRTELMAERERSGGEEVNPGVQTSGYNEQERVMEGKGTERGLTKNDGKQKMSSDTAKGGKEKAGKQVNVEGAQKAKVNKGGKTQVTHGNGNSSKRGNQTADGAGNLSPSGNR</sequence>
<keyword evidence="5" id="KW-1185">Reference proteome</keyword>
<organism evidence="3 5">
    <name type="scientific">Linum tenue</name>
    <dbReference type="NCBI Taxonomy" id="586396"/>
    <lineage>
        <taxon>Eukaryota</taxon>
        <taxon>Viridiplantae</taxon>
        <taxon>Streptophyta</taxon>
        <taxon>Embryophyta</taxon>
        <taxon>Tracheophyta</taxon>
        <taxon>Spermatophyta</taxon>
        <taxon>Magnoliopsida</taxon>
        <taxon>eudicotyledons</taxon>
        <taxon>Gunneridae</taxon>
        <taxon>Pentapetalae</taxon>
        <taxon>rosids</taxon>
        <taxon>fabids</taxon>
        <taxon>Malpighiales</taxon>
        <taxon>Linaceae</taxon>
        <taxon>Linum</taxon>
    </lineage>
</organism>
<feature type="region of interest" description="Disordered" evidence="1">
    <location>
        <begin position="57"/>
        <end position="77"/>
    </location>
</feature>
<dbReference type="Proteomes" id="UP001154282">
    <property type="component" value="Unassembled WGS sequence"/>
</dbReference>
<feature type="region of interest" description="Disordered" evidence="1">
    <location>
        <begin position="1"/>
        <end position="36"/>
    </location>
</feature>
<dbReference type="PANTHER" id="PTHR31286:SF99">
    <property type="entry name" value="DUF4283 DOMAIN-CONTAINING PROTEIN"/>
    <property type="match status" value="1"/>
</dbReference>
<gene>
    <name evidence="3" type="ORF">LITE_LOCUS32581</name>
    <name evidence="4" type="ORF">LITE_LOCUS32598</name>
</gene>
<evidence type="ECO:0000313" key="5">
    <source>
        <dbReference type="Proteomes" id="UP001154282"/>
    </source>
</evidence>
<comment type="caution">
    <text evidence="3">The sequence shown here is derived from an EMBL/GenBank/DDBJ whole genome shotgun (WGS) entry which is preliminary data.</text>
</comment>
<evidence type="ECO:0000256" key="1">
    <source>
        <dbReference type="SAM" id="MobiDB-lite"/>
    </source>
</evidence>
<protein>
    <recommendedName>
        <fullName evidence="2">DUF4283 domain-containing protein</fullName>
    </recommendedName>
</protein>
<evidence type="ECO:0000259" key="2">
    <source>
        <dbReference type="Pfam" id="PF14111"/>
    </source>
</evidence>
<feature type="compositionally biased region" description="Acidic residues" evidence="1">
    <location>
        <begin position="57"/>
        <end position="76"/>
    </location>
</feature>
<proteinExistence type="predicted"/>
<feature type="domain" description="DUF4283" evidence="2">
    <location>
        <begin position="97"/>
        <end position="178"/>
    </location>
</feature>
<dbReference type="InterPro" id="IPR040256">
    <property type="entry name" value="At4g02000-like"/>
</dbReference>
<evidence type="ECO:0000313" key="4">
    <source>
        <dbReference type="EMBL" id="CAI0456015.1"/>
    </source>
</evidence>
<dbReference type="InterPro" id="IPR025558">
    <property type="entry name" value="DUF4283"/>
</dbReference>
<dbReference type="Pfam" id="PF14111">
    <property type="entry name" value="DUF4283"/>
    <property type="match status" value="1"/>
</dbReference>